<reference evidence="9 10" key="1">
    <citation type="journal article" date="2008" name="Int. J. Syst. Evol. Microbiol.">
        <title>Neptunomonas japonica sp. nov., an Osedax japonicus symbiont-like bacterium isolated from sediment adjacent to sperm whale carcasses off Kagoshima, Japan.</title>
        <authorList>
            <person name="Miyazaki M."/>
            <person name="Nogi Y."/>
            <person name="Fujiwara Y."/>
            <person name="Kawato M."/>
            <person name="Kubokawa K."/>
            <person name="Horikoshi K."/>
        </authorList>
    </citation>
    <scope>NUCLEOTIDE SEQUENCE [LARGE SCALE GENOMIC DNA]</scope>
    <source>
        <strain evidence="9 10">JAMM 1380</strain>
    </source>
</reference>
<name>A0A7R6SV73_9GAMM</name>
<dbReference type="PANTHER" id="PTHR36570:SF3">
    <property type="entry name" value="DISULFIDE BOND FORMATION PROTEIN B"/>
    <property type="match status" value="1"/>
</dbReference>
<evidence type="ECO:0000256" key="2">
    <source>
        <dbReference type="ARBA" id="ARBA00022475"/>
    </source>
</evidence>
<organism evidence="9 10">
    <name type="scientific">Neptunomonas japonica JAMM 1380</name>
    <dbReference type="NCBI Taxonomy" id="1441457"/>
    <lineage>
        <taxon>Bacteria</taxon>
        <taxon>Pseudomonadati</taxon>
        <taxon>Pseudomonadota</taxon>
        <taxon>Gammaproteobacteria</taxon>
        <taxon>Oceanospirillales</taxon>
        <taxon>Oceanospirillaceae</taxon>
        <taxon>Neptunomonas</taxon>
    </lineage>
</organism>
<evidence type="ECO:0000256" key="6">
    <source>
        <dbReference type="ARBA" id="ARBA00023136"/>
    </source>
</evidence>
<proteinExistence type="predicted"/>
<gene>
    <name evidence="9" type="ORF">NEJAP_1147</name>
</gene>
<keyword evidence="4" id="KW-0249">Electron transport</keyword>
<keyword evidence="4" id="KW-0813">Transport</keyword>
<dbReference type="Gene3D" id="1.20.1550.10">
    <property type="entry name" value="DsbB-like"/>
    <property type="match status" value="1"/>
</dbReference>
<keyword evidence="7" id="KW-0676">Redox-active center</keyword>
<keyword evidence="2" id="KW-1003">Cell membrane</keyword>
<evidence type="ECO:0000313" key="10">
    <source>
        <dbReference type="Proteomes" id="UP000595332"/>
    </source>
</evidence>
<keyword evidence="3 8" id="KW-0812">Transmembrane</keyword>
<dbReference type="SUPFAM" id="SSF158442">
    <property type="entry name" value="DsbB-like"/>
    <property type="match status" value="1"/>
</dbReference>
<evidence type="ECO:0000256" key="4">
    <source>
        <dbReference type="ARBA" id="ARBA00022982"/>
    </source>
</evidence>
<dbReference type="KEGG" id="njp:NEJAP_1147"/>
<dbReference type="InterPro" id="IPR023380">
    <property type="entry name" value="DsbB-like_sf"/>
</dbReference>
<comment type="subcellular location">
    <subcellularLocation>
        <location evidence="1">Cell membrane</location>
        <topology evidence="1">Multi-pass membrane protein</topology>
    </subcellularLocation>
</comment>
<dbReference type="PANTHER" id="PTHR36570">
    <property type="entry name" value="DISULFIDE BOND FORMATION PROTEIN B"/>
    <property type="match status" value="1"/>
</dbReference>
<dbReference type="EMBL" id="AP014546">
    <property type="protein sequence ID" value="BBB29101.1"/>
    <property type="molecule type" value="Genomic_DNA"/>
</dbReference>
<feature type="transmembrane region" description="Helical" evidence="8">
    <location>
        <begin position="37"/>
        <end position="62"/>
    </location>
</feature>
<evidence type="ECO:0000256" key="5">
    <source>
        <dbReference type="ARBA" id="ARBA00022989"/>
    </source>
</evidence>
<keyword evidence="10" id="KW-1185">Reference proteome</keyword>
<evidence type="ECO:0000256" key="7">
    <source>
        <dbReference type="ARBA" id="ARBA00023284"/>
    </source>
</evidence>
<dbReference type="GO" id="GO:0006457">
    <property type="term" value="P:protein folding"/>
    <property type="evidence" value="ECO:0007669"/>
    <property type="project" value="InterPro"/>
</dbReference>
<dbReference type="GO" id="GO:0015035">
    <property type="term" value="F:protein-disulfide reductase activity"/>
    <property type="evidence" value="ECO:0007669"/>
    <property type="project" value="InterPro"/>
</dbReference>
<keyword evidence="5 8" id="KW-1133">Transmembrane helix</keyword>
<feature type="transmembrane region" description="Helical" evidence="8">
    <location>
        <begin position="12"/>
        <end position="31"/>
    </location>
</feature>
<evidence type="ECO:0000313" key="9">
    <source>
        <dbReference type="EMBL" id="BBB29101.1"/>
    </source>
</evidence>
<sequence length="177" mass="20182">MKKTDNTLFSYRRLNLVGFFITGASLAYASTVLEQHLSAINCSLCSIVRLSLLCMSIVFLLAFVHNPWTFGQRLYGLINWLFAILGLSAAGRYVWLELQHAETICSAGFNRDFETLSSTLPFLSDLQTLLANNNECLDNTWQYLGLSLPQITMGVFILLFLITWRLLTRRPEPKLFF</sequence>
<feature type="transmembrane region" description="Helical" evidence="8">
    <location>
        <begin position="147"/>
        <end position="167"/>
    </location>
</feature>
<protein>
    <submittedName>
        <fullName evidence="9">Disulfide bond formation protein DsbB</fullName>
    </submittedName>
</protein>
<dbReference type="InterPro" id="IPR050183">
    <property type="entry name" value="DsbB"/>
</dbReference>
<dbReference type="AlphaFoldDB" id="A0A7R6SV73"/>
<keyword evidence="6 8" id="KW-0472">Membrane</keyword>
<feature type="transmembrane region" description="Helical" evidence="8">
    <location>
        <begin position="74"/>
        <end position="95"/>
    </location>
</feature>
<evidence type="ECO:0000256" key="3">
    <source>
        <dbReference type="ARBA" id="ARBA00022692"/>
    </source>
</evidence>
<dbReference type="Proteomes" id="UP000595332">
    <property type="component" value="Chromosome"/>
</dbReference>
<dbReference type="Pfam" id="PF02600">
    <property type="entry name" value="DsbB"/>
    <property type="match status" value="1"/>
</dbReference>
<evidence type="ECO:0000256" key="8">
    <source>
        <dbReference type="SAM" id="Phobius"/>
    </source>
</evidence>
<dbReference type="GO" id="GO:0005886">
    <property type="term" value="C:plasma membrane"/>
    <property type="evidence" value="ECO:0007669"/>
    <property type="project" value="UniProtKB-SubCell"/>
</dbReference>
<dbReference type="InterPro" id="IPR003752">
    <property type="entry name" value="DiS_bond_form_DsbB/BdbC"/>
</dbReference>
<accession>A0A7R6SV73</accession>
<evidence type="ECO:0000256" key="1">
    <source>
        <dbReference type="ARBA" id="ARBA00004651"/>
    </source>
</evidence>